<evidence type="ECO:0000313" key="2">
    <source>
        <dbReference type="EMBL" id="MDR6724255.1"/>
    </source>
</evidence>
<dbReference type="PANTHER" id="PTHR12110">
    <property type="entry name" value="HYDROXYPYRUVATE ISOMERASE"/>
    <property type="match status" value="1"/>
</dbReference>
<dbReference type="Pfam" id="PF01261">
    <property type="entry name" value="AP_endonuc_2"/>
    <property type="match status" value="1"/>
</dbReference>
<comment type="caution">
    <text evidence="2">The sequence shown here is derived from an EMBL/GenBank/DDBJ whole genome shotgun (WGS) entry which is preliminary data.</text>
</comment>
<proteinExistence type="predicted"/>
<dbReference type="InterPro" id="IPR050312">
    <property type="entry name" value="IolE/XylAMocC-like"/>
</dbReference>
<dbReference type="InterPro" id="IPR013022">
    <property type="entry name" value="Xyl_isomerase-like_TIM-brl"/>
</dbReference>
<protein>
    <submittedName>
        <fullName evidence="2">Sugar phosphate isomerase/epimerase</fullName>
    </submittedName>
</protein>
<name>A0AAP5H2U8_PAEAM</name>
<dbReference type="AlphaFoldDB" id="A0AAP5H2U8"/>
<accession>A0AAP5H2U8</accession>
<sequence length="257" mass="29713">MVTIYDWFGYEVSMKERYELIKEAGFDGVLLWWSEHFGRGDYRSGPQLAREAGLIIENIHAPIHNEHDLWTDNLNGESVTNRYLQCIVDCNAYEIPTMVVHLPSEDHPYNTLGVERVKRITEQAEQFNVNVAFENLRNFTNLSQVLDQVDSKRIGFCYDCGHHYRYYPSKDLLSMYGSRLMAVHLHDDNGSWEQHGLPFDGSIDWSTTMNQIAGTGYTGATALEPMNWDYEELSIRAFLEKAFVKAKQLEELRLSNS</sequence>
<reference evidence="2" key="1">
    <citation type="submission" date="2023-07" db="EMBL/GenBank/DDBJ databases">
        <title>Sorghum-associated microbial communities from plants grown in Nebraska, USA.</title>
        <authorList>
            <person name="Schachtman D."/>
        </authorList>
    </citation>
    <scope>NUCLEOTIDE SEQUENCE</scope>
    <source>
        <strain evidence="2">BE80</strain>
    </source>
</reference>
<gene>
    <name evidence="2" type="ORF">J2W91_002723</name>
</gene>
<dbReference type="GO" id="GO:0016853">
    <property type="term" value="F:isomerase activity"/>
    <property type="evidence" value="ECO:0007669"/>
    <property type="project" value="UniProtKB-KW"/>
</dbReference>
<keyword evidence="2" id="KW-0413">Isomerase</keyword>
<dbReference type="EMBL" id="JAVDTR010000007">
    <property type="protein sequence ID" value="MDR6724255.1"/>
    <property type="molecule type" value="Genomic_DNA"/>
</dbReference>
<dbReference type="InterPro" id="IPR036237">
    <property type="entry name" value="Xyl_isomerase-like_sf"/>
</dbReference>
<dbReference type="SUPFAM" id="SSF51658">
    <property type="entry name" value="Xylose isomerase-like"/>
    <property type="match status" value="1"/>
</dbReference>
<evidence type="ECO:0000313" key="3">
    <source>
        <dbReference type="Proteomes" id="UP001254832"/>
    </source>
</evidence>
<dbReference type="Gene3D" id="3.20.20.150">
    <property type="entry name" value="Divalent-metal-dependent TIM barrel enzymes"/>
    <property type="match status" value="1"/>
</dbReference>
<organism evidence="2 3">
    <name type="scientific">Paenibacillus amylolyticus</name>
    <dbReference type="NCBI Taxonomy" id="1451"/>
    <lineage>
        <taxon>Bacteria</taxon>
        <taxon>Bacillati</taxon>
        <taxon>Bacillota</taxon>
        <taxon>Bacilli</taxon>
        <taxon>Bacillales</taxon>
        <taxon>Paenibacillaceae</taxon>
        <taxon>Paenibacillus</taxon>
    </lineage>
</organism>
<evidence type="ECO:0000259" key="1">
    <source>
        <dbReference type="Pfam" id="PF01261"/>
    </source>
</evidence>
<feature type="domain" description="Xylose isomerase-like TIM barrel" evidence="1">
    <location>
        <begin position="19"/>
        <end position="225"/>
    </location>
</feature>
<dbReference type="RefSeq" id="WP_310140287.1">
    <property type="nucleotide sequence ID" value="NZ_JAVDTR010000007.1"/>
</dbReference>
<dbReference type="Proteomes" id="UP001254832">
    <property type="component" value="Unassembled WGS sequence"/>
</dbReference>